<comment type="caution">
    <text evidence="2">The sequence shown here is derived from an EMBL/GenBank/DDBJ whole genome shotgun (WGS) entry which is preliminary data.</text>
</comment>
<dbReference type="RefSeq" id="WP_006015349.1">
    <property type="nucleotide sequence ID" value="NZ_AUAV01000023.1"/>
</dbReference>
<dbReference type="GO" id="GO:0055085">
    <property type="term" value="P:transmembrane transport"/>
    <property type="evidence" value="ECO:0007669"/>
    <property type="project" value="TreeGrafter"/>
</dbReference>
<dbReference type="Pfam" id="PF03922">
    <property type="entry name" value="OmpW"/>
    <property type="match status" value="1"/>
</dbReference>
<name>K6YDD8_9ALTE</name>
<evidence type="ECO:0000313" key="3">
    <source>
        <dbReference type="Proteomes" id="UP000006251"/>
    </source>
</evidence>
<dbReference type="InterPro" id="IPR011250">
    <property type="entry name" value="OMP/PagP_B-barrel"/>
</dbReference>
<sequence length="225" mass="24166">MKKTGVVTLALATLVASQTAFAFAFEKGDILVRGGLATVSPNESSSNIIVGSDLGVNVGVDNNTQLGLNFAYFITDNINIEVLAATPFKHDVNFGVANPLGTGNQLAEVTHLPPTVSVNYYFNAGNTAFKPYAGVGLNYTLFFDEQFTSQNDAIGLQDLSLDNSFGLAAQLGADYMVDEKWLVNASIRWIDIDTEASFNLNGAQGSIESIEIDPWVYTVAVGYRF</sequence>
<organism evidence="2 3">
    <name type="scientific">Brumicola pallidula DSM 14239 = ACAM 615</name>
    <dbReference type="NCBI Taxonomy" id="1121922"/>
    <lineage>
        <taxon>Bacteria</taxon>
        <taxon>Pseudomonadati</taxon>
        <taxon>Pseudomonadota</taxon>
        <taxon>Gammaproteobacteria</taxon>
        <taxon>Alteromonadales</taxon>
        <taxon>Alteromonadaceae</taxon>
        <taxon>Brumicola</taxon>
    </lineage>
</organism>
<feature type="chain" id="PRO_5003901060" evidence="1">
    <location>
        <begin position="23"/>
        <end position="225"/>
    </location>
</feature>
<feature type="signal peptide" evidence="1">
    <location>
        <begin position="1"/>
        <end position="22"/>
    </location>
</feature>
<reference evidence="3" key="1">
    <citation type="journal article" date="2014" name="Environ. Microbiol.">
        <title>Comparative genomics of the marine bacterial genus Glaciecola reveals the high degree of genomic diversity and genomic characteristic for cold adaptation.</title>
        <authorList>
            <person name="Qin Q.L."/>
            <person name="Xie B.B."/>
            <person name="Yu Y."/>
            <person name="Shu Y.L."/>
            <person name="Rong J.C."/>
            <person name="Zhang Y.J."/>
            <person name="Zhao D.L."/>
            <person name="Chen X.L."/>
            <person name="Zhang X.Y."/>
            <person name="Chen B."/>
            <person name="Zhou B.C."/>
            <person name="Zhang Y.Z."/>
        </authorList>
    </citation>
    <scope>NUCLEOTIDE SEQUENCE [LARGE SCALE GENOMIC DNA]</scope>
    <source>
        <strain evidence="3">ACAM 615</strain>
    </source>
</reference>
<dbReference type="Gene3D" id="2.40.160.20">
    <property type="match status" value="1"/>
</dbReference>
<protein>
    <submittedName>
        <fullName evidence="2">Outer membrane protein</fullName>
    </submittedName>
</protein>
<evidence type="ECO:0000313" key="2">
    <source>
        <dbReference type="EMBL" id="GAC30754.1"/>
    </source>
</evidence>
<dbReference type="STRING" id="1121922.GCA_000428905_03538"/>
<dbReference type="AlphaFoldDB" id="K6YDD8"/>
<dbReference type="SUPFAM" id="SSF56925">
    <property type="entry name" value="OMPA-like"/>
    <property type="match status" value="1"/>
</dbReference>
<dbReference type="OrthoDB" id="9807574at2"/>
<dbReference type="PANTHER" id="PTHR36920">
    <property type="match status" value="1"/>
</dbReference>
<dbReference type="EMBL" id="BAEQ01000066">
    <property type="protein sequence ID" value="GAC30754.1"/>
    <property type="molecule type" value="Genomic_DNA"/>
</dbReference>
<dbReference type="Proteomes" id="UP000006251">
    <property type="component" value="Unassembled WGS sequence"/>
</dbReference>
<dbReference type="PANTHER" id="PTHR36920:SF1">
    <property type="entry name" value="OUTER MEMBRANE PROTEIN W"/>
    <property type="match status" value="1"/>
</dbReference>
<accession>K6YDD8</accession>
<dbReference type="GO" id="GO:0019867">
    <property type="term" value="C:outer membrane"/>
    <property type="evidence" value="ECO:0007669"/>
    <property type="project" value="InterPro"/>
</dbReference>
<dbReference type="InterPro" id="IPR005618">
    <property type="entry name" value="OMPW"/>
</dbReference>
<keyword evidence="1" id="KW-0732">Signal</keyword>
<evidence type="ECO:0000256" key="1">
    <source>
        <dbReference type="SAM" id="SignalP"/>
    </source>
</evidence>
<keyword evidence="3" id="KW-1185">Reference proteome</keyword>
<proteinExistence type="predicted"/>
<gene>
    <name evidence="2" type="primary">ompW</name>
    <name evidence="2" type="ORF">GPAL_3914</name>
</gene>